<dbReference type="InterPro" id="IPR011009">
    <property type="entry name" value="Kinase-like_dom_sf"/>
</dbReference>
<feature type="domain" description="Protein kinase" evidence="1">
    <location>
        <begin position="218"/>
        <end position="473"/>
    </location>
</feature>
<reference evidence="2" key="1">
    <citation type="submission" date="2021-06" db="EMBL/GenBank/DDBJ databases">
        <authorList>
            <person name="Kallberg Y."/>
            <person name="Tangrot J."/>
            <person name="Rosling A."/>
        </authorList>
    </citation>
    <scope>NUCLEOTIDE SEQUENCE</scope>
    <source>
        <strain evidence="2">IA702</strain>
    </source>
</reference>
<name>A0A9N9BXK7_9GLOM</name>
<evidence type="ECO:0000313" key="2">
    <source>
        <dbReference type="EMBL" id="CAG8579522.1"/>
    </source>
</evidence>
<evidence type="ECO:0000259" key="1">
    <source>
        <dbReference type="PROSITE" id="PS50011"/>
    </source>
</evidence>
<dbReference type="InterPro" id="IPR011990">
    <property type="entry name" value="TPR-like_helical_dom_sf"/>
</dbReference>
<dbReference type="Gene3D" id="1.25.40.10">
    <property type="entry name" value="Tetratricopeptide repeat domain"/>
    <property type="match status" value="1"/>
</dbReference>
<protein>
    <submittedName>
        <fullName evidence="2">10892_t:CDS:1</fullName>
    </submittedName>
</protein>
<dbReference type="OrthoDB" id="4062651at2759"/>
<sequence>MSRSNLGARIELISPSARAVRFPAVSDILAITNRIMILIDGAKYNKEALPIMKCYLMAVKEAIDVQHDGIDEEYTLELVKALEEWERFLEQYTKPKMKTLLVKLQNNLQIDKKIRGLFDKLDKALNDARLEVELEDNAKLREYIKIPREKTHDTGGCCMMDIDDNLPTTIRPDSTSIKDDMKKAFEDDFVTTACFHGLPLPPEKLNNLKVDPTWVHSIPDAQYNGVGPEKVVYCGGSHAAKIKIAHEGEDISRYWVRAYISSQLNTDLFMRNYGILLENGVYYMITEWPEVGTLSKYLADHTDIPWGQRIGIATRLARALAICHSKYILHHDIRSHNVTVGKNNIVKLGNYHRTRHTKDITTSVAEESDGVRWLCPEKVVDGSRPYSMAADVYSFGMLMWEISSHKIPFTDKTVGEVYTLLKDSAKFKDKDAPRPPIIPGTPKKYENIMKRCWRQDPGTRPNMAYVLKKLERLDEAYRKNSHEPDTMYWTGTTSMPDSEPQHEPITIYSARKLHTEKRHAEAFKQFKSLADDENPNAEANFYVGRYLIDSRIGYENDPNVGISYLEIADQLGFHDALQYRAQEKMAAATELRKKFIEAGKLDDAALVMERMKTECLPMFREGAERGNLRCMKDLADYGAKLGDKQSYVDGLKMLDNIVKTTKDPKQKAKAQDFLVKLQQHKDTFMD</sequence>
<keyword evidence="3" id="KW-1185">Reference proteome</keyword>
<comment type="caution">
    <text evidence="2">The sequence shown here is derived from an EMBL/GenBank/DDBJ whole genome shotgun (WGS) entry which is preliminary data.</text>
</comment>
<dbReference type="SUPFAM" id="SSF81901">
    <property type="entry name" value="HCP-like"/>
    <property type="match status" value="1"/>
</dbReference>
<organism evidence="2 3">
    <name type="scientific">Paraglomus occultum</name>
    <dbReference type="NCBI Taxonomy" id="144539"/>
    <lineage>
        <taxon>Eukaryota</taxon>
        <taxon>Fungi</taxon>
        <taxon>Fungi incertae sedis</taxon>
        <taxon>Mucoromycota</taxon>
        <taxon>Glomeromycotina</taxon>
        <taxon>Glomeromycetes</taxon>
        <taxon>Paraglomerales</taxon>
        <taxon>Paraglomeraceae</taxon>
        <taxon>Paraglomus</taxon>
    </lineage>
</organism>
<dbReference type="PROSITE" id="PS50011">
    <property type="entry name" value="PROTEIN_KINASE_DOM"/>
    <property type="match status" value="1"/>
</dbReference>
<dbReference type="Proteomes" id="UP000789572">
    <property type="component" value="Unassembled WGS sequence"/>
</dbReference>
<gene>
    <name evidence="2" type="ORF">POCULU_LOCUS6417</name>
</gene>
<dbReference type="GO" id="GO:0005524">
    <property type="term" value="F:ATP binding"/>
    <property type="evidence" value="ECO:0007669"/>
    <property type="project" value="InterPro"/>
</dbReference>
<dbReference type="EMBL" id="CAJVPJ010001174">
    <property type="protein sequence ID" value="CAG8579522.1"/>
    <property type="molecule type" value="Genomic_DNA"/>
</dbReference>
<dbReference type="AlphaFoldDB" id="A0A9N9BXK7"/>
<dbReference type="Gene3D" id="1.10.510.10">
    <property type="entry name" value="Transferase(Phosphotransferase) domain 1"/>
    <property type="match status" value="1"/>
</dbReference>
<dbReference type="Pfam" id="PF07714">
    <property type="entry name" value="PK_Tyr_Ser-Thr"/>
    <property type="match status" value="1"/>
</dbReference>
<accession>A0A9N9BXK7</accession>
<dbReference type="InterPro" id="IPR000719">
    <property type="entry name" value="Prot_kinase_dom"/>
</dbReference>
<dbReference type="SUPFAM" id="SSF56112">
    <property type="entry name" value="Protein kinase-like (PK-like)"/>
    <property type="match status" value="1"/>
</dbReference>
<dbReference type="GO" id="GO:0004672">
    <property type="term" value="F:protein kinase activity"/>
    <property type="evidence" value="ECO:0007669"/>
    <property type="project" value="InterPro"/>
</dbReference>
<evidence type="ECO:0000313" key="3">
    <source>
        <dbReference type="Proteomes" id="UP000789572"/>
    </source>
</evidence>
<dbReference type="PANTHER" id="PTHR23257">
    <property type="entry name" value="SERINE-THREONINE PROTEIN KINASE"/>
    <property type="match status" value="1"/>
</dbReference>
<dbReference type="InterPro" id="IPR050167">
    <property type="entry name" value="Ser_Thr_protein_kinase"/>
</dbReference>
<dbReference type="InterPro" id="IPR001245">
    <property type="entry name" value="Ser-Thr/Tyr_kinase_cat_dom"/>
</dbReference>
<proteinExistence type="predicted"/>